<dbReference type="Gene3D" id="3.90.180.10">
    <property type="entry name" value="Medium-chain alcohol dehydrogenases, catalytic domain"/>
    <property type="match status" value="1"/>
</dbReference>
<evidence type="ECO:0000256" key="2">
    <source>
        <dbReference type="ARBA" id="ARBA00008072"/>
    </source>
</evidence>
<dbReference type="PANTHER" id="PTHR43350:SF17">
    <property type="entry name" value="NAD-DEPENDENT ALCOHOL DEHYDROGENASE"/>
    <property type="match status" value="1"/>
</dbReference>
<keyword evidence="5" id="KW-0560">Oxidoreductase</keyword>
<evidence type="ECO:0000313" key="7">
    <source>
        <dbReference type="EMBL" id="SAK53616.1"/>
    </source>
</evidence>
<keyword evidence="8" id="KW-1185">Reference proteome</keyword>
<dbReference type="GO" id="GO:0046872">
    <property type="term" value="F:metal ion binding"/>
    <property type="evidence" value="ECO:0007669"/>
    <property type="project" value="UniProtKB-KW"/>
</dbReference>
<dbReference type="Pfam" id="PF08240">
    <property type="entry name" value="ADH_N"/>
    <property type="match status" value="1"/>
</dbReference>
<dbReference type="EMBL" id="FCNX02000003">
    <property type="protein sequence ID" value="SAK53616.1"/>
    <property type="molecule type" value="Genomic_DNA"/>
</dbReference>
<protein>
    <submittedName>
        <fullName evidence="7">Alcohol dehydrogenase</fullName>
    </submittedName>
</protein>
<dbReference type="InterPro" id="IPR013154">
    <property type="entry name" value="ADH-like_N"/>
</dbReference>
<comment type="cofactor">
    <cofactor evidence="1">
        <name>Zn(2+)</name>
        <dbReference type="ChEBI" id="CHEBI:29105"/>
    </cofactor>
</comment>
<accession>A0A158A7K6</accession>
<evidence type="ECO:0000313" key="8">
    <source>
        <dbReference type="Proteomes" id="UP000054903"/>
    </source>
</evidence>
<dbReference type="InterPro" id="IPR011032">
    <property type="entry name" value="GroES-like_sf"/>
</dbReference>
<comment type="caution">
    <text evidence="7">The sequence shown here is derived from an EMBL/GenBank/DDBJ whole genome shotgun (WGS) entry which is preliminary data.</text>
</comment>
<sequence>MTRVNAAVVRENRGAFRIELEDRRDNEVLVRIKGVGLCQTDLVVPDQYFPTPLSAVLEHEGARVVEQVGSAVAKMKAGNHVVPSYVAPESLEVLTADLIPGDVEVE</sequence>
<dbReference type="RefSeq" id="WP_082852604.1">
    <property type="nucleotide sequence ID" value="NZ_FCNX02000003.1"/>
</dbReference>
<feature type="domain" description="Alcohol dehydrogenase-like N-terminal" evidence="6">
    <location>
        <begin position="25"/>
        <end position="82"/>
    </location>
</feature>
<evidence type="ECO:0000256" key="5">
    <source>
        <dbReference type="ARBA" id="ARBA00023002"/>
    </source>
</evidence>
<comment type="similarity">
    <text evidence="2">Belongs to the zinc-containing alcohol dehydrogenase family.</text>
</comment>
<dbReference type="GO" id="GO:0016491">
    <property type="term" value="F:oxidoreductase activity"/>
    <property type="evidence" value="ECO:0007669"/>
    <property type="project" value="UniProtKB-KW"/>
</dbReference>
<evidence type="ECO:0000256" key="4">
    <source>
        <dbReference type="ARBA" id="ARBA00022833"/>
    </source>
</evidence>
<evidence type="ECO:0000256" key="3">
    <source>
        <dbReference type="ARBA" id="ARBA00022723"/>
    </source>
</evidence>
<proteinExistence type="inferred from homology"/>
<dbReference type="STRING" id="1777138.AWB77_01449"/>
<dbReference type="PANTHER" id="PTHR43350">
    <property type="entry name" value="NAD-DEPENDENT ALCOHOL DEHYDROGENASE"/>
    <property type="match status" value="1"/>
</dbReference>
<dbReference type="SUPFAM" id="SSF50129">
    <property type="entry name" value="GroES-like"/>
    <property type="match status" value="1"/>
</dbReference>
<organism evidence="7 8">
    <name type="scientific">Caballeronia fortuita</name>
    <dbReference type="NCBI Taxonomy" id="1777138"/>
    <lineage>
        <taxon>Bacteria</taxon>
        <taxon>Pseudomonadati</taxon>
        <taxon>Pseudomonadota</taxon>
        <taxon>Betaproteobacteria</taxon>
        <taxon>Burkholderiales</taxon>
        <taxon>Burkholderiaceae</taxon>
        <taxon>Caballeronia</taxon>
    </lineage>
</organism>
<reference evidence="7" key="1">
    <citation type="submission" date="2016-01" db="EMBL/GenBank/DDBJ databases">
        <authorList>
            <person name="Peeters C."/>
        </authorList>
    </citation>
    <scope>NUCLEOTIDE SEQUENCE</scope>
    <source>
        <strain evidence="7">LMG 29320</strain>
    </source>
</reference>
<dbReference type="AlphaFoldDB" id="A0A158A7K6"/>
<gene>
    <name evidence="7" type="ORF">AWB77_01449</name>
</gene>
<evidence type="ECO:0000256" key="1">
    <source>
        <dbReference type="ARBA" id="ARBA00001947"/>
    </source>
</evidence>
<dbReference type="Proteomes" id="UP000054903">
    <property type="component" value="Unassembled WGS sequence"/>
</dbReference>
<name>A0A158A7K6_9BURK</name>
<evidence type="ECO:0000259" key="6">
    <source>
        <dbReference type="Pfam" id="PF08240"/>
    </source>
</evidence>
<keyword evidence="4" id="KW-0862">Zinc</keyword>
<dbReference type="OrthoDB" id="9770544at2"/>
<keyword evidence="3" id="KW-0479">Metal-binding</keyword>